<dbReference type="GO" id="GO:0005634">
    <property type="term" value="C:nucleus"/>
    <property type="evidence" value="ECO:0007669"/>
    <property type="project" value="UniProtKB-SubCell"/>
</dbReference>
<protein>
    <recommendedName>
        <fullName evidence="11">Phosphoinositide 3-kinase regulatory subunit 5</fullName>
    </recommendedName>
</protein>
<dbReference type="OrthoDB" id="8937715at2759"/>
<name>A0A9Q1EUB6_SYNKA</name>
<evidence type="ECO:0000256" key="7">
    <source>
        <dbReference type="ARBA" id="ARBA00022490"/>
    </source>
</evidence>
<dbReference type="Pfam" id="PF10486">
    <property type="entry name" value="PI3K_1B_p101"/>
    <property type="match status" value="1"/>
</dbReference>
<evidence type="ECO:0000256" key="12">
    <source>
        <dbReference type="SAM" id="MobiDB-lite"/>
    </source>
</evidence>
<proteinExistence type="inferred from homology"/>
<dbReference type="GO" id="GO:0005944">
    <property type="term" value="C:phosphatidylinositol 3-kinase complex, class IB"/>
    <property type="evidence" value="ECO:0007669"/>
    <property type="project" value="InterPro"/>
</dbReference>
<evidence type="ECO:0000256" key="8">
    <source>
        <dbReference type="ARBA" id="ARBA00022677"/>
    </source>
</evidence>
<evidence type="ECO:0000256" key="6">
    <source>
        <dbReference type="ARBA" id="ARBA00022475"/>
    </source>
</evidence>
<keyword evidence="7" id="KW-0963">Cytoplasm</keyword>
<dbReference type="GO" id="GO:0046935">
    <property type="term" value="F:1-phosphatidylinositol-3-kinase regulator activity"/>
    <property type="evidence" value="ECO:0007669"/>
    <property type="project" value="InterPro"/>
</dbReference>
<feature type="region of interest" description="Disordered" evidence="12">
    <location>
        <begin position="835"/>
        <end position="863"/>
    </location>
</feature>
<keyword evidence="9" id="KW-0472">Membrane</keyword>
<dbReference type="InterPro" id="IPR004279">
    <property type="entry name" value="Perilipin"/>
</dbReference>
<evidence type="ECO:0000313" key="14">
    <source>
        <dbReference type="Proteomes" id="UP001152622"/>
    </source>
</evidence>
<reference evidence="13" key="1">
    <citation type="journal article" date="2023" name="Science">
        <title>Genome structures resolve the early diversification of teleost fishes.</title>
        <authorList>
            <person name="Parey E."/>
            <person name="Louis A."/>
            <person name="Montfort J."/>
            <person name="Bouchez O."/>
            <person name="Roques C."/>
            <person name="Iampietro C."/>
            <person name="Lluch J."/>
            <person name="Castinel A."/>
            <person name="Donnadieu C."/>
            <person name="Desvignes T."/>
            <person name="Floi Bucao C."/>
            <person name="Jouanno E."/>
            <person name="Wen M."/>
            <person name="Mejri S."/>
            <person name="Dirks R."/>
            <person name="Jansen H."/>
            <person name="Henkel C."/>
            <person name="Chen W.J."/>
            <person name="Zahm M."/>
            <person name="Cabau C."/>
            <person name="Klopp C."/>
            <person name="Thompson A.W."/>
            <person name="Robinson-Rechavi M."/>
            <person name="Braasch I."/>
            <person name="Lecointre G."/>
            <person name="Bobe J."/>
            <person name="Postlethwait J.H."/>
            <person name="Berthelot C."/>
            <person name="Roest Crollius H."/>
            <person name="Guiguen Y."/>
        </authorList>
    </citation>
    <scope>NUCLEOTIDE SEQUENCE</scope>
    <source>
        <strain evidence="13">WJC10195</strain>
    </source>
</reference>
<evidence type="ECO:0000256" key="10">
    <source>
        <dbReference type="ARBA" id="ARBA00023242"/>
    </source>
</evidence>
<accession>A0A9Q1EUB6</accession>
<comment type="caution">
    <text evidence="13">The sequence shown here is derived from an EMBL/GenBank/DDBJ whole genome shotgun (WGS) entry which is preliminary data.</text>
</comment>
<dbReference type="GO" id="GO:0007186">
    <property type="term" value="P:G protein-coupled receptor signaling pathway"/>
    <property type="evidence" value="ECO:0007669"/>
    <property type="project" value="TreeGrafter"/>
</dbReference>
<keyword evidence="8" id="KW-0551">Lipid droplet</keyword>
<dbReference type="EMBL" id="JAINUF010000012">
    <property type="protein sequence ID" value="KAJ8345139.1"/>
    <property type="molecule type" value="Genomic_DNA"/>
</dbReference>
<organism evidence="13 14">
    <name type="scientific">Synaphobranchus kaupii</name>
    <name type="common">Kaup's arrowtooth eel</name>
    <dbReference type="NCBI Taxonomy" id="118154"/>
    <lineage>
        <taxon>Eukaryota</taxon>
        <taxon>Metazoa</taxon>
        <taxon>Chordata</taxon>
        <taxon>Craniata</taxon>
        <taxon>Vertebrata</taxon>
        <taxon>Euteleostomi</taxon>
        <taxon>Actinopterygii</taxon>
        <taxon>Neopterygii</taxon>
        <taxon>Teleostei</taxon>
        <taxon>Anguilliformes</taxon>
        <taxon>Synaphobranchidae</taxon>
        <taxon>Synaphobranchus</taxon>
    </lineage>
</organism>
<evidence type="ECO:0000313" key="13">
    <source>
        <dbReference type="EMBL" id="KAJ8345139.1"/>
    </source>
</evidence>
<dbReference type="Pfam" id="PF03036">
    <property type="entry name" value="Perilipin"/>
    <property type="match status" value="2"/>
</dbReference>
<dbReference type="GO" id="GO:0005737">
    <property type="term" value="C:cytoplasm"/>
    <property type="evidence" value="ECO:0007669"/>
    <property type="project" value="UniProtKB-SubCell"/>
</dbReference>
<feature type="compositionally biased region" description="Acidic residues" evidence="12">
    <location>
        <begin position="726"/>
        <end position="754"/>
    </location>
</feature>
<dbReference type="PANTHER" id="PTHR15593">
    <property type="entry name" value="PHOSPHATIDYLINOSITOL 3-KINASE REGULATORY SUBUNIT"/>
    <property type="match status" value="1"/>
</dbReference>
<keyword evidence="10" id="KW-0539">Nucleus</keyword>
<evidence type="ECO:0000256" key="2">
    <source>
        <dbReference type="ARBA" id="ARBA00004202"/>
    </source>
</evidence>
<dbReference type="GO" id="GO:0005886">
    <property type="term" value="C:plasma membrane"/>
    <property type="evidence" value="ECO:0007669"/>
    <property type="project" value="UniProtKB-SubCell"/>
</dbReference>
<evidence type="ECO:0000256" key="1">
    <source>
        <dbReference type="ARBA" id="ARBA00004123"/>
    </source>
</evidence>
<sequence>MVSLEFEPKQSVVARLANLPLVSSTCDLLALAYCNTKDNHPYLRSICEVAETGVKTLTSVALAQASPIIDKLKPQIAAANDLACKGLDKIEQTWPILNQPPEKVVTSAMDIVMGAKEVVAITTNGAREALRVARLVSTGVDSALSTSETLVDQYLPLTDDELEKEAKTVEGFEGASKPSYYVRLGSLSTKLRKRAYRQALAKVHEAKVRSQESISQLHHTVDLIEHARRNVGDLSQWKSGGHDGDAQHMESRTLTIARSLTYQLQTTCLSLAPSLQGLPQNIQHQALSVALSASEIYSNFSGAFTFQDLSDSALASSRGQLARIKESMDGVMDYLVNNTPLNWLVPDFTFTDLAPEPEGAFQESEVSYGFSYIQGPLSRIELRRFFRYDTKRCRRARDILERFSSGIEMEQTSCRENRIHHALDRCLHGLSPAPSAVHSGNAGLSMNHWSLEELVRRDPANFHILLTQILRRAREVQDQGQYELVTPLALMFSSTLLLTPYLPPDCPLLARACEVFSGFLSWPEPYGGVCRDLLTVIHLELKAPGMSYHRLVMEEQGLSTAGQHAKTMTVLLMDPADVPPEFLSVSERMSSIHQAHQETHITLIKHAYQAALGTKYPLPTLHHALQSKSPEQLEQLSFAVTEILETCASMEVPEEARGYLLQGLEELWENIRVQASDNRNSDGVLQTLPLPIAKFHLHLWDSDNFDSLADLLERECVLATIPTLPEEEEEEEMVGYEEGGDETQERSEEIEEEAATDRWAEHRASTVSTVSSTSKDSMYSTSSAASSCSAPCWLSEASGADSDFCEDVEDSPPKRSTPYRPRLGRHLSKLFKTRSPLSRAKSLGSPETKGYAEKRNARSNSRRQKLRLVGEVVVAPPLPPALPLESLSFQKVSVLSSDGDERGCGSTLRVVVFGTNCAVGKIARACTRLCSQESALPARVQFFFIPVARGPGCAPSEGHVSPEKLPESSPRAAPRTDMTRPSLDDSTNDIAQFMGMLDPWYERNVLSFLDLPVDVLCQQTPKMETDSHNSSREHLPIFADLVLYYCRQGNRSMLVQLYQAELTLAGGERRTEVFIHSLELGHTAGTRAVRATRAASKRFGVVGDREAVPLKLEVLYNKVTVSGRSQWTQANVVCTSINLTKACKSLEELGSGTEWLQMAVTEVQKRQNSKSKMCYNQRLSTTEVKVDQVQVSSASNTTFAVCLDQDEKKVLQSVTRCEVSVYSRSDSTSEWRLHTDPADQCPGPLHAACSRFCLPLVTFSGMCP</sequence>
<gene>
    <name evidence="13" type="ORF">SKAU_G00293320</name>
</gene>
<dbReference type="SUPFAM" id="SSF109775">
    <property type="entry name" value="Mannose-6-phosphate receptor binding protein 1 (Tip47), C-terminal domain"/>
    <property type="match status" value="1"/>
</dbReference>
<evidence type="ECO:0000256" key="9">
    <source>
        <dbReference type="ARBA" id="ARBA00023136"/>
    </source>
</evidence>
<dbReference type="Gene3D" id="1.20.120.340">
    <property type="entry name" value="Flagellar protein FliS"/>
    <property type="match status" value="1"/>
</dbReference>
<feature type="region of interest" description="Disordered" evidence="12">
    <location>
        <begin position="726"/>
        <end position="767"/>
    </location>
</feature>
<comment type="similarity">
    <text evidence="5">Belongs to the perilipin family.</text>
</comment>
<dbReference type="PANTHER" id="PTHR15593:SF2">
    <property type="entry name" value="PHOSPHOINOSITIDE 3-KINASE REGULATORY SUBUNIT 5"/>
    <property type="match status" value="1"/>
</dbReference>
<dbReference type="Gene3D" id="3.30.720.170">
    <property type="entry name" value="Perilipin, alpha-beta domain"/>
    <property type="match status" value="1"/>
</dbReference>
<dbReference type="AlphaFoldDB" id="A0A9Q1EUB6"/>
<dbReference type="GO" id="GO:0005811">
    <property type="term" value="C:lipid droplet"/>
    <property type="evidence" value="ECO:0007669"/>
    <property type="project" value="UniProtKB-SubCell"/>
</dbReference>
<dbReference type="Proteomes" id="UP001152622">
    <property type="component" value="Chromosome 12"/>
</dbReference>
<evidence type="ECO:0000256" key="5">
    <source>
        <dbReference type="ARBA" id="ARBA00006311"/>
    </source>
</evidence>
<keyword evidence="14" id="KW-1185">Reference proteome</keyword>
<feature type="compositionally biased region" description="Basic and acidic residues" evidence="12">
    <location>
        <begin position="755"/>
        <end position="764"/>
    </location>
</feature>
<dbReference type="InterPro" id="IPR019522">
    <property type="entry name" value="PIK3R5/6"/>
</dbReference>
<evidence type="ECO:0000256" key="11">
    <source>
        <dbReference type="ARBA" id="ARBA00040195"/>
    </source>
</evidence>
<feature type="region of interest" description="Disordered" evidence="12">
    <location>
        <begin position="955"/>
        <end position="985"/>
    </location>
</feature>
<evidence type="ECO:0000256" key="3">
    <source>
        <dbReference type="ARBA" id="ARBA00004496"/>
    </source>
</evidence>
<keyword evidence="6" id="KW-1003">Cell membrane</keyword>
<evidence type="ECO:0000256" key="4">
    <source>
        <dbReference type="ARBA" id="ARBA00004502"/>
    </source>
</evidence>
<comment type="subcellular location">
    <subcellularLocation>
        <location evidence="2">Cell membrane</location>
        <topology evidence="2">Peripheral membrane protein</topology>
    </subcellularLocation>
    <subcellularLocation>
        <location evidence="3">Cytoplasm</location>
    </subcellularLocation>
    <subcellularLocation>
        <location evidence="4">Lipid droplet</location>
    </subcellularLocation>
    <subcellularLocation>
        <location evidence="1">Nucleus</location>
    </subcellularLocation>
</comment>